<organism evidence="1">
    <name type="scientific">Streptomyces sp. NBC_01393</name>
    <dbReference type="NCBI Taxonomy" id="2903851"/>
    <lineage>
        <taxon>Bacteria</taxon>
        <taxon>Bacillati</taxon>
        <taxon>Actinomycetota</taxon>
        <taxon>Actinomycetes</taxon>
        <taxon>Kitasatosporales</taxon>
        <taxon>Streptomycetaceae</taxon>
        <taxon>Streptomyces</taxon>
    </lineage>
</organism>
<dbReference type="EMBL" id="CP109546">
    <property type="protein sequence ID" value="WTZ07958.1"/>
    <property type="molecule type" value="Genomic_DNA"/>
</dbReference>
<sequence>MLTLLEPVDVRAVLRNYLERGDLHLADALVSSLEQDLVPAVPEGLEAVPRDWRQLRDPEWTRWSAVHRKAHATASALLAELRTQQLDMQTERELVGRLEELRRTRP</sequence>
<name>A0AAU3HR75_9ACTN</name>
<accession>A0AAU3HR75</accession>
<dbReference type="AlphaFoldDB" id="A0AAU3HR75"/>
<evidence type="ECO:0000313" key="1">
    <source>
        <dbReference type="EMBL" id="WTZ07958.1"/>
    </source>
</evidence>
<gene>
    <name evidence="1" type="ORF">OG699_08170</name>
</gene>
<reference evidence="1" key="1">
    <citation type="submission" date="2022-10" db="EMBL/GenBank/DDBJ databases">
        <title>The complete genomes of actinobacterial strains from the NBC collection.</title>
        <authorList>
            <person name="Joergensen T.S."/>
            <person name="Alvarez Arevalo M."/>
            <person name="Sterndorff E.B."/>
            <person name="Faurdal D."/>
            <person name="Vuksanovic O."/>
            <person name="Mourched A.-S."/>
            <person name="Charusanti P."/>
            <person name="Shaw S."/>
            <person name="Blin K."/>
            <person name="Weber T."/>
        </authorList>
    </citation>
    <scope>NUCLEOTIDE SEQUENCE</scope>
    <source>
        <strain evidence="1">NBC_01393</strain>
    </source>
</reference>
<proteinExistence type="predicted"/>
<protein>
    <submittedName>
        <fullName evidence="1">Uncharacterized protein</fullName>
    </submittedName>
</protein>